<protein>
    <recommendedName>
        <fullName evidence="4">DUF2188 domain-containing protein</fullName>
    </recommendedName>
</protein>
<feature type="compositionally biased region" description="Basic and acidic residues" evidence="1">
    <location>
        <begin position="25"/>
        <end position="46"/>
    </location>
</feature>
<reference evidence="2 3" key="1">
    <citation type="submission" date="2021-01" db="EMBL/GenBank/DDBJ databases">
        <title>Whole genome shotgun sequence of Verrucosispora andamanensis NBRC 109075.</title>
        <authorList>
            <person name="Komaki H."/>
            <person name="Tamura T."/>
        </authorList>
    </citation>
    <scope>NUCLEOTIDE SEQUENCE [LARGE SCALE GENOMIC DNA]</scope>
    <source>
        <strain evidence="2 3">NBRC 109075</strain>
    </source>
</reference>
<dbReference type="RefSeq" id="WP_203999023.1">
    <property type="nucleotide sequence ID" value="NZ_BOOZ01000003.1"/>
</dbReference>
<evidence type="ECO:0000313" key="3">
    <source>
        <dbReference type="Proteomes" id="UP000647017"/>
    </source>
</evidence>
<feature type="compositionally biased region" description="Polar residues" evidence="1">
    <location>
        <begin position="47"/>
        <end position="57"/>
    </location>
</feature>
<evidence type="ECO:0000256" key="1">
    <source>
        <dbReference type="SAM" id="MobiDB-lite"/>
    </source>
</evidence>
<proteinExistence type="predicted"/>
<sequence>MAKQNTPYGIDPNEYAAAVAEAVRRGGGSHDDARAAGRAARKDITAHSDTSSTSKRK</sequence>
<feature type="region of interest" description="Disordered" evidence="1">
    <location>
        <begin position="25"/>
        <end position="57"/>
    </location>
</feature>
<name>A0ABQ4HNT0_9ACTN</name>
<organism evidence="2 3">
    <name type="scientific">Micromonospora andamanensis</name>
    <dbReference type="NCBI Taxonomy" id="1287068"/>
    <lineage>
        <taxon>Bacteria</taxon>
        <taxon>Bacillati</taxon>
        <taxon>Actinomycetota</taxon>
        <taxon>Actinomycetes</taxon>
        <taxon>Micromonosporales</taxon>
        <taxon>Micromonosporaceae</taxon>
        <taxon>Micromonospora</taxon>
    </lineage>
</organism>
<accession>A0ABQ4HNT0</accession>
<dbReference type="Proteomes" id="UP000647017">
    <property type="component" value="Unassembled WGS sequence"/>
</dbReference>
<evidence type="ECO:0008006" key="4">
    <source>
        <dbReference type="Google" id="ProtNLM"/>
    </source>
</evidence>
<gene>
    <name evidence="2" type="ORF">Van01_05140</name>
</gene>
<dbReference type="EMBL" id="BOOZ01000003">
    <property type="protein sequence ID" value="GIJ07300.1"/>
    <property type="molecule type" value="Genomic_DNA"/>
</dbReference>
<comment type="caution">
    <text evidence="2">The sequence shown here is derived from an EMBL/GenBank/DDBJ whole genome shotgun (WGS) entry which is preliminary data.</text>
</comment>
<evidence type="ECO:0000313" key="2">
    <source>
        <dbReference type="EMBL" id="GIJ07300.1"/>
    </source>
</evidence>
<keyword evidence="3" id="KW-1185">Reference proteome</keyword>